<feature type="region of interest" description="Disordered" evidence="1">
    <location>
        <begin position="262"/>
        <end position="286"/>
    </location>
</feature>
<protein>
    <submittedName>
        <fullName evidence="3">Alpha/Beta hydrolase protein</fullName>
    </submittedName>
</protein>
<dbReference type="PRINTS" id="PR00111">
    <property type="entry name" value="ABHYDROLASE"/>
</dbReference>
<keyword evidence="4" id="KW-1185">Reference proteome</keyword>
<reference evidence="3" key="1">
    <citation type="submission" date="2023-06" db="EMBL/GenBank/DDBJ databases">
        <title>Genome-scale phylogeny and comparative genomics of the fungal order Sordariales.</title>
        <authorList>
            <consortium name="Lawrence Berkeley National Laboratory"/>
            <person name="Hensen N."/>
            <person name="Bonometti L."/>
            <person name="Westerberg I."/>
            <person name="Brannstrom I.O."/>
            <person name="Guillou S."/>
            <person name="Cros-Aarteil S."/>
            <person name="Calhoun S."/>
            <person name="Haridas S."/>
            <person name="Kuo A."/>
            <person name="Mondo S."/>
            <person name="Pangilinan J."/>
            <person name="Riley R."/>
            <person name="LaButti K."/>
            <person name="Andreopoulos B."/>
            <person name="Lipzen A."/>
            <person name="Chen C."/>
            <person name="Yanf M."/>
            <person name="Daum C."/>
            <person name="Ng V."/>
            <person name="Clum A."/>
            <person name="Steindorff A."/>
            <person name="Ohm R."/>
            <person name="Martin F."/>
            <person name="Silar P."/>
            <person name="Natvig D."/>
            <person name="Lalanne C."/>
            <person name="Gautier V."/>
            <person name="Ament-velasquez S.L."/>
            <person name="Kruys A."/>
            <person name="Hutchinson M.I."/>
            <person name="Powell A.J."/>
            <person name="Barry K."/>
            <person name="Miller A.N."/>
            <person name="Grigoriev I.V."/>
            <person name="Debuchy R."/>
            <person name="Gladieux P."/>
            <person name="Thoren M.H."/>
            <person name="Johannesson H."/>
        </authorList>
    </citation>
    <scope>NUCLEOTIDE SEQUENCE</scope>
    <source>
        <strain evidence="3">SMH3187-1</strain>
    </source>
</reference>
<feature type="compositionally biased region" description="Low complexity" evidence="1">
    <location>
        <begin position="262"/>
        <end position="272"/>
    </location>
</feature>
<proteinExistence type="predicted"/>
<feature type="domain" description="AB hydrolase-1" evidence="2">
    <location>
        <begin position="100"/>
        <end position="398"/>
    </location>
</feature>
<dbReference type="Pfam" id="PF00561">
    <property type="entry name" value="Abhydrolase_1"/>
    <property type="match status" value="1"/>
</dbReference>
<dbReference type="Gene3D" id="3.40.50.1820">
    <property type="entry name" value="alpha/beta hydrolase"/>
    <property type="match status" value="1"/>
</dbReference>
<dbReference type="InterPro" id="IPR029058">
    <property type="entry name" value="AB_hydrolase_fold"/>
</dbReference>
<sequence length="420" mass="45684">MSSWSLITRPSMPAVCLTLGALGISLGLAAVPLVRVRRSPTTRPRLCIKSPRETLLPTLSEEEIAALAYPPDLLPGGRDVETPYGFVKVFEWGPDDGEKVLLLHGLSTPCLSLAALAEALVAQGCRVMLFDFFGRGYSDTPTDLPYDIRLYTSQILLVLASSHLSWTGDSAFHLIGYSLGGGIAVPFTRHFPHMVTSLVLIAGGGLVRPEHISWQSKVLYSTGIFPEWVLEAIVRRRLAPVAARRAGGAVMNEQQMARGVVAAKKGQQQQKQKLNHDSSGGDSYDNAIVSTRRPGLTVSAVMDWQVRHQRGFVHAFMSSIRHAPIYEQREDWSALGGLLAARREISSPPGLLGGVVLLVLGQTDPVIIKEELIHDATEVLGEEAFEAVCLDAGHELVMTDGTRIARVVRRFWEETGAVGL</sequence>
<accession>A0AA40F1G2</accession>
<dbReference type="InterPro" id="IPR000073">
    <property type="entry name" value="AB_hydrolase_1"/>
</dbReference>
<name>A0AA40F1G2_9PEZI</name>
<dbReference type="Proteomes" id="UP001172155">
    <property type="component" value="Unassembled WGS sequence"/>
</dbReference>
<dbReference type="AlphaFoldDB" id="A0AA40F1G2"/>
<dbReference type="GO" id="GO:0016787">
    <property type="term" value="F:hydrolase activity"/>
    <property type="evidence" value="ECO:0007669"/>
    <property type="project" value="UniProtKB-KW"/>
</dbReference>
<evidence type="ECO:0000313" key="3">
    <source>
        <dbReference type="EMBL" id="KAK0749316.1"/>
    </source>
</evidence>
<evidence type="ECO:0000313" key="4">
    <source>
        <dbReference type="Proteomes" id="UP001172155"/>
    </source>
</evidence>
<evidence type="ECO:0000256" key="1">
    <source>
        <dbReference type="SAM" id="MobiDB-lite"/>
    </source>
</evidence>
<dbReference type="SUPFAM" id="SSF53474">
    <property type="entry name" value="alpha/beta-Hydrolases"/>
    <property type="match status" value="1"/>
</dbReference>
<organism evidence="3 4">
    <name type="scientific">Schizothecium vesticola</name>
    <dbReference type="NCBI Taxonomy" id="314040"/>
    <lineage>
        <taxon>Eukaryota</taxon>
        <taxon>Fungi</taxon>
        <taxon>Dikarya</taxon>
        <taxon>Ascomycota</taxon>
        <taxon>Pezizomycotina</taxon>
        <taxon>Sordariomycetes</taxon>
        <taxon>Sordariomycetidae</taxon>
        <taxon>Sordariales</taxon>
        <taxon>Schizotheciaceae</taxon>
        <taxon>Schizothecium</taxon>
    </lineage>
</organism>
<dbReference type="EMBL" id="JAUKUD010000003">
    <property type="protein sequence ID" value="KAK0749316.1"/>
    <property type="molecule type" value="Genomic_DNA"/>
</dbReference>
<dbReference type="PANTHER" id="PTHR43798:SF33">
    <property type="entry name" value="HYDROLASE, PUTATIVE (AFU_ORTHOLOGUE AFUA_2G14860)-RELATED"/>
    <property type="match status" value="1"/>
</dbReference>
<comment type="caution">
    <text evidence="3">The sequence shown here is derived from an EMBL/GenBank/DDBJ whole genome shotgun (WGS) entry which is preliminary data.</text>
</comment>
<dbReference type="GO" id="GO:0016020">
    <property type="term" value="C:membrane"/>
    <property type="evidence" value="ECO:0007669"/>
    <property type="project" value="TreeGrafter"/>
</dbReference>
<gene>
    <name evidence="3" type="ORF">B0T18DRAFT_406292</name>
</gene>
<dbReference type="PANTHER" id="PTHR43798">
    <property type="entry name" value="MONOACYLGLYCEROL LIPASE"/>
    <property type="match status" value="1"/>
</dbReference>
<dbReference type="InterPro" id="IPR050266">
    <property type="entry name" value="AB_hydrolase_sf"/>
</dbReference>
<keyword evidence="3" id="KW-0378">Hydrolase</keyword>
<evidence type="ECO:0000259" key="2">
    <source>
        <dbReference type="Pfam" id="PF00561"/>
    </source>
</evidence>